<dbReference type="Pfam" id="PF00893">
    <property type="entry name" value="Multi_Drug_Res"/>
    <property type="match status" value="1"/>
</dbReference>
<sequence length="115" mass="12161">MKTSLHPWLLLALAIVAEVVGTTALKASDGFTRALPSLVVAAGYGLSFYCLSLVLRHIPVGVAYAVWSGLGIVLITLAAWWLYDQRIDAVGLFGMALIIAGVLVLNLWSRAGGGH</sequence>
<dbReference type="GO" id="GO:0005886">
    <property type="term" value="C:plasma membrane"/>
    <property type="evidence" value="ECO:0007669"/>
    <property type="project" value="UniProtKB-SubCell"/>
</dbReference>
<keyword evidence="5 9" id="KW-1133">Transmembrane helix</keyword>
<evidence type="ECO:0000256" key="3">
    <source>
        <dbReference type="ARBA" id="ARBA00022475"/>
    </source>
</evidence>
<keyword evidence="4 8" id="KW-0812">Transmembrane</keyword>
<feature type="transmembrane region" description="Helical" evidence="9">
    <location>
        <begin position="34"/>
        <end position="55"/>
    </location>
</feature>
<dbReference type="EMBL" id="VJNB01000002">
    <property type="protein sequence ID" value="TSE20870.1"/>
    <property type="molecule type" value="Genomic_DNA"/>
</dbReference>
<name>A0A554WBB8_9BURK</name>
<proteinExistence type="inferred from homology"/>
<evidence type="ECO:0000256" key="5">
    <source>
        <dbReference type="ARBA" id="ARBA00022989"/>
    </source>
</evidence>
<dbReference type="OrthoDB" id="9808638at2"/>
<evidence type="ECO:0000313" key="11">
    <source>
        <dbReference type="Proteomes" id="UP000315736"/>
    </source>
</evidence>
<dbReference type="InterPro" id="IPR000390">
    <property type="entry name" value="Small_drug/metabolite_transptr"/>
</dbReference>
<evidence type="ECO:0000313" key="10">
    <source>
        <dbReference type="EMBL" id="TSE20870.1"/>
    </source>
</evidence>
<dbReference type="FunFam" id="1.10.3730.20:FF:000001">
    <property type="entry name" value="Quaternary ammonium compound resistance transporter SugE"/>
    <property type="match status" value="1"/>
</dbReference>
<comment type="similarity">
    <text evidence="7 8">Belongs to the drug/metabolite transporter (DMT) superfamily. Small multidrug resistance (SMR) (TC 2.A.7.1) family.</text>
</comment>
<evidence type="ECO:0000256" key="2">
    <source>
        <dbReference type="ARBA" id="ARBA00022448"/>
    </source>
</evidence>
<dbReference type="RefSeq" id="WP_143889578.1">
    <property type="nucleotide sequence ID" value="NZ_VJNB01000002.1"/>
</dbReference>
<organism evidence="10 11">
    <name type="scientific">Tepidimonas alkaliphilus</name>
    <dbReference type="NCBI Taxonomy" id="2588942"/>
    <lineage>
        <taxon>Bacteria</taxon>
        <taxon>Pseudomonadati</taxon>
        <taxon>Pseudomonadota</taxon>
        <taxon>Betaproteobacteria</taxon>
        <taxon>Burkholderiales</taxon>
        <taxon>Tepidimonas</taxon>
    </lineage>
</organism>
<gene>
    <name evidence="10" type="ORF">Talka_00533</name>
</gene>
<evidence type="ECO:0000256" key="8">
    <source>
        <dbReference type="RuleBase" id="RU003942"/>
    </source>
</evidence>
<evidence type="ECO:0000256" key="4">
    <source>
        <dbReference type="ARBA" id="ARBA00022692"/>
    </source>
</evidence>
<feature type="transmembrane region" description="Helical" evidence="9">
    <location>
        <begin position="89"/>
        <end position="108"/>
    </location>
</feature>
<evidence type="ECO:0000256" key="9">
    <source>
        <dbReference type="SAM" id="Phobius"/>
    </source>
</evidence>
<protein>
    <submittedName>
        <fullName evidence="10">Multidrug transporter</fullName>
    </submittedName>
</protein>
<feature type="transmembrane region" description="Helical" evidence="9">
    <location>
        <begin position="62"/>
        <end position="83"/>
    </location>
</feature>
<comment type="caution">
    <text evidence="10">The sequence shown here is derived from an EMBL/GenBank/DDBJ whole genome shotgun (WGS) entry which is preliminary data.</text>
</comment>
<dbReference type="GO" id="GO:0022857">
    <property type="term" value="F:transmembrane transporter activity"/>
    <property type="evidence" value="ECO:0007669"/>
    <property type="project" value="InterPro"/>
</dbReference>
<accession>A0A554WBB8</accession>
<dbReference type="InterPro" id="IPR045324">
    <property type="entry name" value="Small_multidrug_res"/>
</dbReference>
<keyword evidence="6 9" id="KW-0472">Membrane</keyword>
<keyword evidence="3" id="KW-1003">Cell membrane</keyword>
<keyword evidence="11" id="KW-1185">Reference proteome</keyword>
<dbReference type="GO" id="GO:1990961">
    <property type="term" value="P:xenobiotic detoxification by transmembrane export across the plasma membrane"/>
    <property type="evidence" value="ECO:0007669"/>
    <property type="project" value="UniProtKB-ARBA"/>
</dbReference>
<evidence type="ECO:0000256" key="1">
    <source>
        <dbReference type="ARBA" id="ARBA00004651"/>
    </source>
</evidence>
<dbReference type="Gene3D" id="1.10.3730.20">
    <property type="match status" value="1"/>
</dbReference>
<dbReference type="PANTHER" id="PTHR30561">
    <property type="entry name" value="SMR FAMILY PROTON-DEPENDENT DRUG EFFLUX TRANSPORTER SUGE"/>
    <property type="match status" value="1"/>
</dbReference>
<keyword evidence="2" id="KW-0813">Transport</keyword>
<dbReference type="AlphaFoldDB" id="A0A554WBB8"/>
<evidence type="ECO:0000256" key="7">
    <source>
        <dbReference type="ARBA" id="ARBA00038032"/>
    </source>
</evidence>
<dbReference type="Proteomes" id="UP000315736">
    <property type="component" value="Unassembled WGS sequence"/>
</dbReference>
<comment type="subcellular location">
    <subcellularLocation>
        <location evidence="1 8">Cell membrane</location>
        <topology evidence="1 8">Multi-pass membrane protein</topology>
    </subcellularLocation>
</comment>
<dbReference type="PANTHER" id="PTHR30561:SF1">
    <property type="entry name" value="MULTIDRUG TRANSPORTER EMRE"/>
    <property type="match status" value="1"/>
</dbReference>
<dbReference type="InterPro" id="IPR037185">
    <property type="entry name" value="EmrE-like"/>
</dbReference>
<dbReference type="SUPFAM" id="SSF103481">
    <property type="entry name" value="Multidrug resistance efflux transporter EmrE"/>
    <property type="match status" value="1"/>
</dbReference>
<evidence type="ECO:0000256" key="6">
    <source>
        <dbReference type="ARBA" id="ARBA00023136"/>
    </source>
</evidence>
<reference evidence="10 11" key="1">
    <citation type="submission" date="2019-07" db="EMBL/GenBank/DDBJ databases">
        <title>Tepidimonas alkaliphilus YIM 72238 draft genome.</title>
        <authorList>
            <person name="Da Costa M.S."/>
            <person name="Froufe H.J.C."/>
            <person name="Egas C."/>
            <person name="Albuquerque L."/>
        </authorList>
    </citation>
    <scope>NUCLEOTIDE SEQUENCE [LARGE SCALE GENOMIC DNA]</scope>
    <source>
        <strain evidence="10 11">YIM 72238</strain>
    </source>
</reference>